<dbReference type="Gene3D" id="1.50.10.20">
    <property type="match status" value="1"/>
</dbReference>
<proteinExistence type="predicted"/>
<evidence type="ECO:0000313" key="1">
    <source>
        <dbReference type="EMBL" id="CAB4710080.1"/>
    </source>
</evidence>
<protein>
    <submittedName>
        <fullName evidence="3">Unannotated protein</fullName>
    </submittedName>
</protein>
<dbReference type="EMBL" id="CAFBOQ010000039">
    <property type="protein sequence ID" value="CAB4992073.1"/>
    <property type="molecule type" value="Genomic_DNA"/>
</dbReference>
<dbReference type="SUPFAM" id="SSF48239">
    <property type="entry name" value="Terpenoid cyclases/Protein prenyltransferases"/>
    <property type="match status" value="1"/>
</dbReference>
<dbReference type="AlphaFoldDB" id="A0A6J7NN33"/>
<name>A0A6J7NN33_9ZZZZ</name>
<dbReference type="EMBL" id="CAEZYA010000035">
    <property type="protein sequence ID" value="CAB4710080.1"/>
    <property type="molecule type" value="Genomic_DNA"/>
</dbReference>
<dbReference type="InterPro" id="IPR008930">
    <property type="entry name" value="Terpenoid_cyclase/PrenylTrfase"/>
</dbReference>
<gene>
    <name evidence="1" type="ORF">UFOPK2627_00990</name>
    <name evidence="2" type="ORF">UFOPK3078_01080</name>
    <name evidence="3" type="ORF">UFOPK3990_01151</name>
</gene>
<sequence>MNATLTEWLLDSDPAIRWQVERDLLELPSVVWTRTRSKLPEEGFAARLLSLQDPDGQWAGGAFFPKGFDFESMKDIGQPWTATTWSLNSLREWGVDASVLGDTANRLERNSRWEYDGLPYWGGEVDCCINASTLANGIWLGREMHQLVKWFLDHQMEEGGWNCEWVEGSSRSSFHSTLNSLRGLLYYEVHVGNDPEVVDARKAAENFLLKRNLMNRLTTGELVTPLVTTFGSPNRWRYNLLRGLDYFREASLHHGTLPDYRLQGAVNVVQKSLTPDSKVLQAHHEAGAEWFPIDVPVGQPSKWLTLSALRILNWWESGKVTT</sequence>
<evidence type="ECO:0000313" key="3">
    <source>
        <dbReference type="EMBL" id="CAB4992073.1"/>
    </source>
</evidence>
<reference evidence="3" key="1">
    <citation type="submission" date="2020-05" db="EMBL/GenBank/DDBJ databases">
        <authorList>
            <person name="Chiriac C."/>
            <person name="Salcher M."/>
            <person name="Ghai R."/>
            <person name="Kavagutti S V."/>
        </authorList>
    </citation>
    <scope>NUCLEOTIDE SEQUENCE</scope>
</reference>
<accession>A0A6J7NN33</accession>
<dbReference type="EMBL" id="CAFAAU010000036">
    <property type="protein sequence ID" value="CAB4811979.1"/>
    <property type="molecule type" value="Genomic_DNA"/>
</dbReference>
<organism evidence="3">
    <name type="scientific">freshwater metagenome</name>
    <dbReference type="NCBI Taxonomy" id="449393"/>
    <lineage>
        <taxon>unclassified sequences</taxon>
        <taxon>metagenomes</taxon>
        <taxon>ecological metagenomes</taxon>
    </lineage>
</organism>
<evidence type="ECO:0000313" key="2">
    <source>
        <dbReference type="EMBL" id="CAB4811979.1"/>
    </source>
</evidence>